<keyword evidence="3" id="KW-1185">Reference proteome</keyword>
<dbReference type="Pfam" id="PF22632">
    <property type="entry name" value="BphC_D1"/>
    <property type="match status" value="1"/>
</dbReference>
<dbReference type="AlphaFoldDB" id="A0A4Q7NBA7"/>
<dbReference type="InterPro" id="IPR029068">
    <property type="entry name" value="Glyas_Bleomycin-R_OHBP_Dase"/>
</dbReference>
<dbReference type="GO" id="GO:0051213">
    <property type="term" value="F:dioxygenase activity"/>
    <property type="evidence" value="ECO:0007669"/>
    <property type="project" value="UniProtKB-KW"/>
</dbReference>
<dbReference type="CDD" id="cd07237">
    <property type="entry name" value="BphC1-RGP6_C_like"/>
    <property type="match status" value="1"/>
</dbReference>
<keyword evidence="2" id="KW-0223">Dioxygenase</keyword>
<sequence length="310" mass="33574">MRTGLEAAYIGLDSTAPAALGDYLTEVVGLMPGEAAADGAATWRVDGKAQRVWVRKGERNDAACMGFEAGDAQVYDRVLGRLSAQGWRMRAGTADERAARRVRDLTVVQTPWGIPLELVTGLEEAATPFASPHFPEGFVTAGQGFGHFVFAVGSAEEYDSARRFAIDGLGLVLSDWLRLPMGAIEMHVSFFHCNPRHHSLAIAYLPRPEVPQRLHHINFEVAHVRSVGLAYDRALRAGTPLANTLGQHANDGMVSFYSLGPDGWRVEIGATGRTVGEDWNDVREYDRISDWGHLPPDALAQALAGPSSSA</sequence>
<dbReference type="PROSITE" id="PS51819">
    <property type="entry name" value="VOC"/>
    <property type="match status" value="1"/>
</dbReference>
<dbReference type="InterPro" id="IPR004360">
    <property type="entry name" value="Glyas_Fos-R_dOase_dom"/>
</dbReference>
<accession>A0A4Q7NBA7</accession>
<comment type="caution">
    <text evidence="2">The sequence shown here is derived from an EMBL/GenBank/DDBJ whole genome shotgun (WGS) entry which is preliminary data.</text>
</comment>
<keyword evidence="2" id="KW-0560">Oxidoreductase</keyword>
<dbReference type="OrthoDB" id="9803142at2"/>
<evidence type="ECO:0000259" key="1">
    <source>
        <dbReference type="PROSITE" id="PS51819"/>
    </source>
</evidence>
<evidence type="ECO:0000313" key="2">
    <source>
        <dbReference type="EMBL" id="RZS80262.1"/>
    </source>
</evidence>
<dbReference type="SUPFAM" id="SSF54593">
    <property type="entry name" value="Glyoxalase/Bleomycin resistance protein/Dihydroxybiphenyl dioxygenase"/>
    <property type="match status" value="2"/>
</dbReference>
<dbReference type="Gene3D" id="3.10.180.10">
    <property type="entry name" value="2,3-Dihydroxybiphenyl 1,2-Dioxygenase, domain 1"/>
    <property type="match status" value="2"/>
</dbReference>
<organism evidence="2 3">
    <name type="scientific">Pigmentiphaga kullae</name>
    <dbReference type="NCBI Taxonomy" id="151784"/>
    <lineage>
        <taxon>Bacteria</taxon>
        <taxon>Pseudomonadati</taxon>
        <taxon>Pseudomonadota</taxon>
        <taxon>Betaproteobacteria</taxon>
        <taxon>Burkholderiales</taxon>
        <taxon>Alcaligenaceae</taxon>
        <taxon>Pigmentiphaga</taxon>
    </lineage>
</organism>
<evidence type="ECO:0000313" key="3">
    <source>
        <dbReference type="Proteomes" id="UP000292445"/>
    </source>
</evidence>
<gene>
    <name evidence="2" type="ORF">EV675_2858</name>
</gene>
<dbReference type="Proteomes" id="UP000292445">
    <property type="component" value="Unassembled WGS sequence"/>
</dbReference>
<feature type="domain" description="VOC" evidence="1">
    <location>
        <begin position="144"/>
        <end position="271"/>
    </location>
</feature>
<dbReference type="RefSeq" id="WP_130358043.1">
    <property type="nucleotide sequence ID" value="NZ_SGXC01000002.1"/>
</dbReference>
<dbReference type="EMBL" id="SGXC01000002">
    <property type="protein sequence ID" value="RZS80262.1"/>
    <property type="molecule type" value="Genomic_DNA"/>
</dbReference>
<proteinExistence type="predicted"/>
<reference evidence="2 3" key="1">
    <citation type="submission" date="2019-02" db="EMBL/GenBank/DDBJ databases">
        <title>Genomic Encyclopedia of Type Strains, Phase IV (KMG-IV): sequencing the most valuable type-strain genomes for metagenomic binning, comparative biology and taxonomic classification.</title>
        <authorList>
            <person name="Goeker M."/>
        </authorList>
    </citation>
    <scope>NUCLEOTIDE SEQUENCE [LARGE SCALE GENOMIC DNA]</scope>
    <source>
        <strain evidence="2 3">K24</strain>
    </source>
</reference>
<dbReference type="InterPro" id="IPR037523">
    <property type="entry name" value="VOC_core"/>
</dbReference>
<protein>
    <submittedName>
        <fullName evidence="2">Biphenyl-2,3-diol 1,2-dioxygenase</fullName>
    </submittedName>
</protein>
<name>A0A4Q7NBA7_9BURK</name>
<dbReference type="Pfam" id="PF00903">
    <property type="entry name" value="Glyoxalase"/>
    <property type="match status" value="1"/>
</dbReference>